<dbReference type="InterPro" id="IPR037160">
    <property type="entry name" value="DNA_Pol_thumb_sf"/>
</dbReference>
<evidence type="ECO:0000256" key="6">
    <source>
        <dbReference type="ARBA" id="ARBA00049244"/>
    </source>
</evidence>
<dbReference type="GO" id="GO:0003887">
    <property type="term" value="F:DNA-directed DNA polymerase activity"/>
    <property type="evidence" value="ECO:0007669"/>
    <property type="project" value="UniProtKB-UniRule"/>
</dbReference>
<evidence type="ECO:0000256" key="8">
    <source>
        <dbReference type="RuleBase" id="RU366014"/>
    </source>
</evidence>
<comment type="function">
    <text evidence="8">DNA polymerase that functions in several pathways of DNA repair. Involved in base excision repair (BER) responsible for repair of lesions that give rise to abasic (AP) sites in DNA. Also contributes to DNA double-strand break repair by non-homologous end joining and homologous recombination. Has both template-dependent and template-independent (terminal transferase) DNA polymerase activities. Has also a 5'-deoxyribose-5-phosphate lyase (dRP lyase) activity.</text>
</comment>
<reference evidence="10 11" key="1">
    <citation type="journal article" date="2018" name="Mol. Biol. Evol.">
        <title>Analysis of the draft genome of the red seaweed Gracilariopsis chorda provides insights into genome size evolution in Rhodophyta.</title>
        <authorList>
            <person name="Lee J."/>
            <person name="Yang E.C."/>
            <person name="Graf L."/>
            <person name="Yang J.H."/>
            <person name="Qiu H."/>
            <person name="Zel Zion U."/>
            <person name="Chan C.X."/>
            <person name="Stephens T.G."/>
            <person name="Weber A.P.M."/>
            <person name="Boo G.H."/>
            <person name="Boo S.M."/>
            <person name="Kim K.M."/>
            <person name="Shin Y."/>
            <person name="Jung M."/>
            <person name="Lee S.J."/>
            <person name="Yim H.S."/>
            <person name="Lee J.H."/>
            <person name="Bhattacharya D."/>
            <person name="Yoon H.S."/>
        </authorList>
    </citation>
    <scope>NUCLEOTIDE SEQUENCE [LARGE SCALE GENOMIC DNA]</scope>
    <source>
        <strain evidence="10 11">SKKU-2015</strain>
        <tissue evidence="10">Whole body</tissue>
    </source>
</reference>
<dbReference type="InterPro" id="IPR002008">
    <property type="entry name" value="DNA_pol_X_beta-like"/>
</dbReference>
<evidence type="ECO:0000256" key="5">
    <source>
        <dbReference type="ARBA" id="ARBA00023204"/>
    </source>
</evidence>
<evidence type="ECO:0000313" key="10">
    <source>
        <dbReference type="EMBL" id="PXF42057.1"/>
    </source>
</evidence>
<dbReference type="EMBL" id="NBIV01000178">
    <property type="protein sequence ID" value="PXF42057.1"/>
    <property type="molecule type" value="Genomic_DNA"/>
</dbReference>
<keyword evidence="5 8" id="KW-0234">DNA repair</keyword>
<comment type="caution">
    <text evidence="10">The sequence shown here is derived from an EMBL/GenBank/DDBJ whole genome shotgun (WGS) entry which is preliminary data.</text>
</comment>
<dbReference type="SUPFAM" id="SSF81301">
    <property type="entry name" value="Nucleotidyltransferase"/>
    <property type="match status" value="1"/>
</dbReference>
<keyword evidence="1" id="KW-0237">DNA synthesis</keyword>
<dbReference type="PANTHER" id="PTHR11276">
    <property type="entry name" value="DNA POLYMERASE TYPE-X FAMILY MEMBER"/>
    <property type="match status" value="1"/>
</dbReference>
<dbReference type="SMART" id="SM00483">
    <property type="entry name" value="POLXc"/>
    <property type="match status" value="1"/>
</dbReference>
<evidence type="ECO:0000259" key="9">
    <source>
        <dbReference type="SMART" id="SM00483"/>
    </source>
</evidence>
<dbReference type="Pfam" id="PF14792">
    <property type="entry name" value="DNA_pol_B_palm"/>
    <property type="match status" value="1"/>
</dbReference>
<dbReference type="OrthoDB" id="205514at2759"/>
<comment type="subcellular location">
    <subcellularLocation>
        <location evidence="8">Nucleus</location>
    </subcellularLocation>
</comment>
<dbReference type="InterPro" id="IPR043519">
    <property type="entry name" value="NT_sf"/>
</dbReference>
<dbReference type="Gene3D" id="3.30.460.10">
    <property type="entry name" value="Beta Polymerase, domain 2"/>
    <property type="match status" value="1"/>
</dbReference>
<organism evidence="10 11">
    <name type="scientific">Gracilariopsis chorda</name>
    <dbReference type="NCBI Taxonomy" id="448386"/>
    <lineage>
        <taxon>Eukaryota</taxon>
        <taxon>Rhodophyta</taxon>
        <taxon>Florideophyceae</taxon>
        <taxon>Rhodymeniophycidae</taxon>
        <taxon>Gracilariales</taxon>
        <taxon>Gracilariaceae</taxon>
        <taxon>Gracilariopsis</taxon>
    </lineage>
</organism>
<dbReference type="Gene3D" id="3.30.210.10">
    <property type="entry name" value="DNA polymerase, thumb domain"/>
    <property type="match status" value="1"/>
</dbReference>
<dbReference type="PRINTS" id="PR00869">
    <property type="entry name" value="DNAPOLX"/>
</dbReference>
<feature type="active site" description="Nucleophile; Schiff-base intermediate with DNA; for 5'-dRP lyase activity" evidence="7">
    <location>
        <position position="218"/>
    </location>
</feature>
<comment type="similarity">
    <text evidence="8">Belongs to the DNA polymerase type-X family.</text>
</comment>
<keyword evidence="8" id="KW-0539">Nucleus</keyword>
<dbReference type="InterPro" id="IPR027421">
    <property type="entry name" value="DNA_pol_lamdba_lyase_dom_sf"/>
</dbReference>
<evidence type="ECO:0000256" key="1">
    <source>
        <dbReference type="ARBA" id="ARBA00022634"/>
    </source>
</evidence>
<sequence length="465" mass="52483">MVVADTAMLSKYAHLCEVPVRPARWLTESVRDHRLKSPDLYRFCTPSAETCLRAPPSSSKRRYNYSEFRVEVNYDLKSQSAKRRKVVDYSLSSGSTASDQSDSIVKNLFPVLKISRPPSTVRHSEAVETVSSPSARPRRWACEIRPTMSDTDFPMNAKICELLGVVQEAYALKKDHFRTLGYQRAIAKIRSLPHEVLTIDDVRSLGGETSIGSRIERKITEIITTGRLLQAETVLNNSENVAVKTLCDVWGIGPVKAMGLVAEGITSIEQLRAAVRKNDSLLDLNQKIGLKHYEDLLHRIPREQVAELEYYVRRIVKRVDSSIDIKVAGSYLRGKKSCGDVDILVYGSSQKLKKAFPEITKRMKKDGVLTDDLVHGAGKYFGIFKFPGRRHGRIDLFAVPHEQYPYALLTYTGSAVFNSHQGLQKVCRTNYSRTRVEPPIRVRDEKEIFLLLDIPYVPPSARSIS</sequence>
<keyword evidence="3 8" id="KW-0227">DNA damage</keyword>
<keyword evidence="2" id="KW-0235">DNA replication</keyword>
<proteinExistence type="inferred from homology"/>
<dbReference type="InterPro" id="IPR010996">
    <property type="entry name" value="HHH_MUS81"/>
</dbReference>
<evidence type="ECO:0000256" key="2">
    <source>
        <dbReference type="ARBA" id="ARBA00022705"/>
    </source>
</evidence>
<dbReference type="Proteomes" id="UP000247409">
    <property type="component" value="Unassembled WGS sequence"/>
</dbReference>
<keyword evidence="8" id="KW-0808">Transferase</keyword>
<keyword evidence="8" id="KW-0548">Nucleotidyltransferase</keyword>
<keyword evidence="11" id="KW-1185">Reference proteome</keyword>
<gene>
    <name evidence="10" type="ORF">BWQ96_08225</name>
</gene>
<evidence type="ECO:0000256" key="7">
    <source>
        <dbReference type="PIRSR" id="PIRSR622312-50"/>
    </source>
</evidence>
<dbReference type="CDD" id="cd00141">
    <property type="entry name" value="NT_POLXc"/>
    <property type="match status" value="1"/>
</dbReference>
<dbReference type="Gene3D" id="1.10.150.20">
    <property type="entry name" value="5' to 3' exonuclease, C-terminal subdomain"/>
    <property type="match status" value="1"/>
</dbReference>
<dbReference type="SUPFAM" id="SSF47802">
    <property type="entry name" value="DNA polymerase beta, N-terminal domain-like"/>
    <property type="match status" value="1"/>
</dbReference>
<dbReference type="InterPro" id="IPR028207">
    <property type="entry name" value="DNA_pol_B_palm_palm"/>
</dbReference>
<dbReference type="GO" id="GO:0006303">
    <property type="term" value="P:double-strand break repair via nonhomologous end joining"/>
    <property type="evidence" value="ECO:0007669"/>
    <property type="project" value="TreeGrafter"/>
</dbReference>
<comment type="catalytic activity">
    <reaction evidence="6 8">
        <text>DNA(n) + a 2'-deoxyribonucleoside 5'-triphosphate = DNA(n+1) + diphosphate</text>
        <dbReference type="Rhea" id="RHEA:22508"/>
        <dbReference type="Rhea" id="RHEA-COMP:17339"/>
        <dbReference type="Rhea" id="RHEA-COMP:17340"/>
        <dbReference type="ChEBI" id="CHEBI:33019"/>
        <dbReference type="ChEBI" id="CHEBI:61560"/>
        <dbReference type="ChEBI" id="CHEBI:173112"/>
        <dbReference type="EC" id="2.7.7.7"/>
    </reaction>
</comment>
<dbReference type="Pfam" id="PF10391">
    <property type="entry name" value="DNA_pol_lambd_f"/>
    <property type="match status" value="1"/>
</dbReference>
<dbReference type="InterPro" id="IPR022312">
    <property type="entry name" value="DNA_pol_X"/>
</dbReference>
<dbReference type="SUPFAM" id="SSF81585">
    <property type="entry name" value="PsbU/PolX domain-like"/>
    <property type="match status" value="1"/>
</dbReference>
<name>A0A2V3IIZ9_9FLOR</name>
<evidence type="ECO:0000256" key="3">
    <source>
        <dbReference type="ARBA" id="ARBA00022763"/>
    </source>
</evidence>
<dbReference type="STRING" id="448386.A0A2V3IIZ9"/>
<evidence type="ECO:0000313" key="11">
    <source>
        <dbReference type="Proteomes" id="UP000247409"/>
    </source>
</evidence>
<dbReference type="InterPro" id="IPR018944">
    <property type="entry name" value="DNA_pol_lambd_fingers_domain"/>
</dbReference>
<dbReference type="GO" id="GO:0005634">
    <property type="term" value="C:nucleus"/>
    <property type="evidence" value="ECO:0007669"/>
    <property type="project" value="UniProtKB-SubCell"/>
</dbReference>
<dbReference type="GO" id="GO:0046872">
    <property type="term" value="F:metal ion binding"/>
    <property type="evidence" value="ECO:0007669"/>
    <property type="project" value="UniProtKB-UniRule"/>
</dbReference>
<keyword evidence="4 8" id="KW-0239">DNA-directed DNA polymerase</keyword>
<dbReference type="InterPro" id="IPR002054">
    <property type="entry name" value="DNA-dir_DNA_pol_X"/>
</dbReference>
<dbReference type="Pfam" id="PF14716">
    <property type="entry name" value="HHH_8"/>
    <property type="match status" value="1"/>
</dbReference>
<evidence type="ECO:0000256" key="4">
    <source>
        <dbReference type="ARBA" id="ARBA00022932"/>
    </source>
</evidence>
<dbReference type="EC" id="2.7.7.7" evidence="8"/>
<dbReference type="PRINTS" id="PR00870">
    <property type="entry name" value="DNAPOLXBETA"/>
</dbReference>
<protein>
    <recommendedName>
        <fullName evidence="8">DNA polymerase</fullName>
        <ecNumber evidence="8">2.7.7.7</ecNumber>
    </recommendedName>
</protein>
<dbReference type="AlphaFoldDB" id="A0A2V3IIZ9"/>
<dbReference type="Gene3D" id="1.10.150.110">
    <property type="entry name" value="DNA polymerase beta, N-terminal domain-like"/>
    <property type="match status" value="1"/>
</dbReference>
<dbReference type="PANTHER" id="PTHR11276:SF28">
    <property type="entry name" value="DNA POLYMERASE LAMBDA"/>
    <property type="match status" value="1"/>
</dbReference>
<accession>A0A2V3IIZ9</accession>
<feature type="domain" description="DNA-directed DNA polymerase X" evidence="9">
    <location>
        <begin position="154"/>
        <end position="463"/>
    </location>
</feature>
<dbReference type="GO" id="GO:0003677">
    <property type="term" value="F:DNA binding"/>
    <property type="evidence" value="ECO:0007669"/>
    <property type="project" value="UniProtKB-UniRule"/>
</dbReference>